<gene>
    <name evidence="2" type="ORF">COMA2_150032</name>
</gene>
<evidence type="ECO:0000313" key="2">
    <source>
        <dbReference type="EMBL" id="CUS33956.1"/>
    </source>
</evidence>
<dbReference type="Pfam" id="PF03745">
    <property type="entry name" value="DUF309"/>
    <property type="match status" value="1"/>
</dbReference>
<dbReference type="EMBL" id="CZPZ01000007">
    <property type="protein sequence ID" value="CUS33956.1"/>
    <property type="molecule type" value="Genomic_DNA"/>
</dbReference>
<dbReference type="InterPro" id="IPR023203">
    <property type="entry name" value="TTHA0068_sf"/>
</dbReference>
<reference evidence="3" key="1">
    <citation type="submission" date="2015-10" db="EMBL/GenBank/DDBJ databases">
        <authorList>
            <person name="Luecker S."/>
            <person name="Luecker S."/>
        </authorList>
    </citation>
    <scope>NUCLEOTIDE SEQUENCE [LARGE SCALE GENOMIC DNA]</scope>
</reference>
<feature type="compositionally biased region" description="Low complexity" evidence="1">
    <location>
        <begin position="16"/>
        <end position="30"/>
    </location>
</feature>
<dbReference type="Proteomes" id="UP000198736">
    <property type="component" value="Unassembled WGS sequence"/>
</dbReference>
<dbReference type="AlphaFoldDB" id="A0A0S4LDH2"/>
<name>A0A0S4LDH2_9BACT</name>
<keyword evidence="3" id="KW-1185">Reference proteome</keyword>
<dbReference type="SUPFAM" id="SSF140663">
    <property type="entry name" value="TTHA0068-like"/>
    <property type="match status" value="1"/>
</dbReference>
<evidence type="ECO:0008006" key="4">
    <source>
        <dbReference type="Google" id="ProtNLM"/>
    </source>
</evidence>
<dbReference type="InterPro" id="IPR005500">
    <property type="entry name" value="DUF309"/>
</dbReference>
<accession>A0A0S4LDH2</accession>
<dbReference type="Gene3D" id="1.10.3450.10">
    <property type="entry name" value="TTHA0068-like"/>
    <property type="match status" value="1"/>
</dbReference>
<evidence type="ECO:0000256" key="1">
    <source>
        <dbReference type="SAM" id="MobiDB-lite"/>
    </source>
</evidence>
<evidence type="ECO:0000313" key="3">
    <source>
        <dbReference type="Proteomes" id="UP000198736"/>
    </source>
</evidence>
<organism evidence="2 3">
    <name type="scientific">Candidatus Nitrospira nitrificans</name>
    <dbReference type="NCBI Taxonomy" id="1742973"/>
    <lineage>
        <taxon>Bacteria</taxon>
        <taxon>Pseudomonadati</taxon>
        <taxon>Nitrospirota</taxon>
        <taxon>Nitrospiria</taxon>
        <taxon>Nitrospirales</taxon>
        <taxon>Nitrospiraceae</taxon>
        <taxon>Nitrospira</taxon>
    </lineage>
</organism>
<feature type="region of interest" description="Disordered" evidence="1">
    <location>
        <begin position="1"/>
        <end position="56"/>
    </location>
</feature>
<protein>
    <recommendedName>
        <fullName evidence="4">DUF309 domain-containing protein</fullName>
    </recommendedName>
</protein>
<sequence length="181" mass="20613">MSVVTAEPRPLRPDWPRYSPRPFPSYRYLPGQTPHPRRNPRGHSYGQPEPKPGLFPATQWRRSDDYLYGIDLYNFAFWWESHEVFEGLWHASGRNSVQGNFFQSLIQLAAANLKRFMGNEAAAQRLVHAGIVRLRNVPSAYMGIDVTRLLNALQAHSVGQYPHIPLIGLDQGPGTIEEVTH</sequence>
<proteinExistence type="predicted"/>
<dbReference type="STRING" id="1742973.COMA2_150032"/>